<feature type="region of interest" description="Disordered" evidence="1">
    <location>
        <begin position="164"/>
        <end position="261"/>
    </location>
</feature>
<dbReference type="Pfam" id="PF15312">
    <property type="entry name" value="JSRP"/>
    <property type="match status" value="1"/>
</dbReference>
<accession>A0A9Q1DKB7</accession>
<dbReference type="Proteomes" id="UP001152803">
    <property type="component" value="Unassembled WGS sequence"/>
</dbReference>
<feature type="compositionally biased region" description="Acidic residues" evidence="1">
    <location>
        <begin position="1"/>
        <end position="13"/>
    </location>
</feature>
<gene>
    <name evidence="2" type="ORF">COCON_G00087370</name>
</gene>
<feature type="compositionally biased region" description="Basic residues" evidence="1">
    <location>
        <begin position="193"/>
        <end position="205"/>
    </location>
</feature>
<evidence type="ECO:0000313" key="2">
    <source>
        <dbReference type="EMBL" id="KAJ8274112.1"/>
    </source>
</evidence>
<evidence type="ECO:0000313" key="3">
    <source>
        <dbReference type="Proteomes" id="UP001152803"/>
    </source>
</evidence>
<proteinExistence type="predicted"/>
<dbReference type="OrthoDB" id="9908757at2759"/>
<protein>
    <submittedName>
        <fullName evidence="2">Uncharacterized protein</fullName>
    </submittedName>
</protein>
<comment type="caution">
    <text evidence="2">The sequence shown here is derived from an EMBL/GenBank/DDBJ whole genome shotgun (WGS) entry which is preliminary data.</text>
</comment>
<organism evidence="2 3">
    <name type="scientific">Conger conger</name>
    <name type="common">Conger eel</name>
    <name type="synonym">Muraena conger</name>
    <dbReference type="NCBI Taxonomy" id="82655"/>
    <lineage>
        <taxon>Eukaryota</taxon>
        <taxon>Metazoa</taxon>
        <taxon>Chordata</taxon>
        <taxon>Craniata</taxon>
        <taxon>Vertebrata</taxon>
        <taxon>Euteleostomi</taxon>
        <taxon>Actinopterygii</taxon>
        <taxon>Neopterygii</taxon>
        <taxon>Teleostei</taxon>
        <taxon>Anguilliformes</taxon>
        <taxon>Congridae</taxon>
        <taxon>Conger</taxon>
    </lineage>
</organism>
<name>A0A9Q1DKB7_CONCO</name>
<dbReference type="EMBL" id="JAFJMO010000006">
    <property type="protein sequence ID" value="KAJ8274112.1"/>
    <property type="molecule type" value="Genomic_DNA"/>
</dbReference>
<dbReference type="InterPro" id="IPR026178">
    <property type="entry name" value="JSRP1"/>
</dbReference>
<dbReference type="PANTHER" id="PTHR22397:SF2">
    <property type="entry name" value="JUNCTIONAL SARCOPLASMIC RETICULUM PROTEIN 1"/>
    <property type="match status" value="1"/>
</dbReference>
<evidence type="ECO:0000256" key="1">
    <source>
        <dbReference type="SAM" id="MobiDB-lite"/>
    </source>
</evidence>
<sequence length="261" mass="29597">MEESTYETFEDELGTPLQEKPPAKPVRLIHRADMQATRKVKEEPPSPQNAPKPALKEISRTMSIRRALSIQNLGQMESPWAGITLNRCLFVAITILLISSGIQRLNEALKALRAEEDGKRGQEDGGRVEESLALRHAALKRDGTPPQPASSLWHSLFQWVLDDDDEDEEEESVTGMKSTRGRGRERDTPGSAGRKREKRTEKRGRGREEEEEEEEGGVGKRGREKRETLKQPAEDVRPRKKQKKSALQEKQKRSEVTEVTE</sequence>
<reference evidence="2" key="1">
    <citation type="journal article" date="2023" name="Science">
        <title>Genome structures resolve the early diversification of teleost fishes.</title>
        <authorList>
            <person name="Parey E."/>
            <person name="Louis A."/>
            <person name="Montfort J."/>
            <person name="Bouchez O."/>
            <person name="Roques C."/>
            <person name="Iampietro C."/>
            <person name="Lluch J."/>
            <person name="Castinel A."/>
            <person name="Donnadieu C."/>
            <person name="Desvignes T."/>
            <person name="Floi Bucao C."/>
            <person name="Jouanno E."/>
            <person name="Wen M."/>
            <person name="Mejri S."/>
            <person name="Dirks R."/>
            <person name="Jansen H."/>
            <person name="Henkel C."/>
            <person name="Chen W.J."/>
            <person name="Zahm M."/>
            <person name="Cabau C."/>
            <person name="Klopp C."/>
            <person name="Thompson A.W."/>
            <person name="Robinson-Rechavi M."/>
            <person name="Braasch I."/>
            <person name="Lecointre G."/>
            <person name="Bobe J."/>
            <person name="Postlethwait J.H."/>
            <person name="Berthelot C."/>
            <person name="Roest Crollius H."/>
            <person name="Guiguen Y."/>
        </authorList>
    </citation>
    <scope>NUCLEOTIDE SEQUENCE</scope>
    <source>
        <strain evidence="2">Concon-B</strain>
    </source>
</reference>
<feature type="region of interest" description="Disordered" evidence="1">
    <location>
        <begin position="35"/>
        <end position="54"/>
    </location>
</feature>
<feature type="compositionally biased region" description="Basic and acidic residues" evidence="1">
    <location>
        <begin position="224"/>
        <end position="237"/>
    </location>
</feature>
<keyword evidence="3" id="KW-1185">Reference proteome</keyword>
<dbReference type="AlphaFoldDB" id="A0A9Q1DKB7"/>
<feature type="compositionally biased region" description="Basic and acidic residues" evidence="1">
    <location>
        <begin position="246"/>
        <end position="261"/>
    </location>
</feature>
<dbReference type="PANTHER" id="PTHR22397">
    <property type="entry name" value="JUNCTIONAL SARCOPLASMIC RETICULUM PROTEIN 1"/>
    <property type="match status" value="1"/>
</dbReference>
<feature type="region of interest" description="Disordered" evidence="1">
    <location>
        <begin position="1"/>
        <end position="26"/>
    </location>
</feature>